<dbReference type="Proteomes" id="UP001208567">
    <property type="component" value="Unassembled WGS sequence"/>
</dbReference>
<dbReference type="InterPro" id="IPR004165">
    <property type="entry name" value="CoA_trans_fam_I"/>
</dbReference>
<keyword evidence="2 3" id="KW-0808">Transferase</keyword>
<evidence type="ECO:0000256" key="3">
    <source>
        <dbReference type="PIRNR" id="PIRNR000858"/>
    </source>
</evidence>
<dbReference type="PANTHER" id="PTHR43293:SF1">
    <property type="entry name" value="ACETATE COA-TRANSFERASE YDIF"/>
    <property type="match status" value="1"/>
</dbReference>
<evidence type="ECO:0000256" key="2">
    <source>
        <dbReference type="ARBA" id="ARBA00022679"/>
    </source>
</evidence>
<dbReference type="PANTHER" id="PTHR43293">
    <property type="entry name" value="ACETATE COA-TRANSFERASE YDIF"/>
    <property type="match status" value="1"/>
</dbReference>
<dbReference type="Gene3D" id="3.40.1080.10">
    <property type="entry name" value="Glutaconate Coenzyme A-transferase"/>
    <property type="match status" value="2"/>
</dbReference>
<evidence type="ECO:0000256" key="1">
    <source>
        <dbReference type="ARBA" id="ARBA00007154"/>
    </source>
</evidence>
<comment type="caution">
    <text evidence="4">The sequence shown here is derived from an EMBL/GenBank/DDBJ whole genome shotgun (WGS) entry which is preliminary data.</text>
</comment>
<proteinExistence type="inferred from homology"/>
<dbReference type="EMBL" id="BRXR01000001">
    <property type="protein sequence ID" value="GLC30569.1"/>
    <property type="molecule type" value="Genomic_DNA"/>
</dbReference>
<dbReference type="SMART" id="SM00882">
    <property type="entry name" value="CoA_trans"/>
    <property type="match status" value="1"/>
</dbReference>
<gene>
    <name evidence="4" type="ORF">bsdE14_19790</name>
</gene>
<comment type="similarity">
    <text evidence="1 3">Belongs to the 3-oxoacid CoA-transferase family.</text>
</comment>
<dbReference type="InterPro" id="IPR037171">
    <property type="entry name" value="NagB/RpiA_transferase-like"/>
</dbReference>
<dbReference type="RefSeq" id="WP_264849836.1">
    <property type="nucleotide sequence ID" value="NZ_BRXR01000001.1"/>
</dbReference>
<protein>
    <submittedName>
        <fullName evidence="4">Propionate CoA-transferase</fullName>
    </submittedName>
</protein>
<dbReference type="InterPro" id="IPR014388">
    <property type="entry name" value="3-oxoacid_CoA-transferase"/>
</dbReference>
<dbReference type="PIRSF" id="PIRSF000858">
    <property type="entry name" value="SCOT-t"/>
    <property type="match status" value="1"/>
</dbReference>
<keyword evidence="5" id="KW-1185">Reference proteome</keyword>
<accession>A0ABQ5N5R5</accession>
<evidence type="ECO:0000313" key="5">
    <source>
        <dbReference type="Proteomes" id="UP001208567"/>
    </source>
</evidence>
<sequence>MKKLISVNEACRLIKDGDTVGINGFAFGFGFPEEVCNALDKRFNEEQHPKNLTLVFGSGCGDSGKSSFGLDHFAHEGMVKRIIGGHVGLAAKLSSMINENKIEAYNFPQGVLTHLFRETAGGRPGVITHVGLETFADPRVEGAKMNTKATEALVSLVSIDEEEKLFYKSIPLQVALIRGTTADEFGNITIEKEGVLLETLHIAQAAKNSGGIVIAQVERIAASGTLKPLDVVIPGIMVDYVVLADKDNHKMNSGNMYDPSYTGEVKVPVDQIPPMSLNVRKVIAKRCAMELELDTTINLGIGVPEGVAAIALEEGISNRLTMTIEAGSIGGVPGSGCNLGAAANVEAIIGQPNIFDYYDGGGLDLAYLGLAQADKNGNINVSKFNGRMVGCGGFVNISQNTKKVIFCGTFTAGKSNIEVVNNTLNIIKDGDFLKFVDTVEQITFSGSYANKTGQEVLYITERAVFKLTAKGLELIEIAPGIDLEEHILSKMEFKPMISENLKLMDARIFSNDSLELASALQECQLGA</sequence>
<evidence type="ECO:0000313" key="4">
    <source>
        <dbReference type="EMBL" id="GLC30569.1"/>
    </source>
</evidence>
<dbReference type="SUPFAM" id="SSF100950">
    <property type="entry name" value="NagB/RpiA/CoA transferase-like"/>
    <property type="match status" value="2"/>
</dbReference>
<dbReference type="Pfam" id="PF01144">
    <property type="entry name" value="CoA_trans"/>
    <property type="match status" value="1"/>
</dbReference>
<organism evidence="4 5">
    <name type="scientific">Clostridium omnivorum</name>
    <dbReference type="NCBI Taxonomy" id="1604902"/>
    <lineage>
        <taxon>Bacteria</taxon>
        <taxon>Bacillati</taxon>
        <taxon>Bacillota</taxon>
        <taxon>Clostridia</taxon>
        <taxon>Eubacteriales</taxon>
        <taxon>Clostridiaceae</taxon>
        <taxon>Clostridium</taxon>
    </lineage>
</organism>
<name>A0ABQ5N5R5_9CLOT</name>
<reference evidence="4 5" key="1">
    <citation type="journal article" date="2024" name="Int. J. Syst. Evol. Microbiol.">
        <title>Clostridium omnivorum sp. nov., isolated from anoxic soil under the treatment of reductive soil disinfestation.</title>
        <authorList>
            <person name="Ueki A."/>
            <person name="Tonouchi A."/>
            <person name="Kaku N."/>
            <person name="Honma S."/>
            <person name="Ueki K."/>
        </authorList>
    </citation>
    <scope>NUCLEOTIDE SEQUENCE [LARGE SCALE GENOMIC DNA]</scope>
    <source>
        <strain evidence="4 5">E14</strain>
    </source>
</reference>